<evidence type="ECO:0000313" key="14">
    <source>
        <dbReference type="Proteomes" id="UP000580250"/>
    </source>
</evidence>
<accession>A0A6V7VE69</accession>
<protein>
    <recommendedName>
        <fullName evidence="12">Homeobox domain-containing protein</fullName>
    </recommendedName>
</protein>
<dbReference type="CDD" id="cd00086">
    <property type="entry name" value="homeodomain"/>
    <property type="match status" value="1"/>
</dbReference>
<evidence type="ECO:0000256" key="9">
    <source>
        <dbReference type="PROSITE-ProRule" id="PRU00108"/>
    </source>
</evidence>
<keyword evidence="4" id="KW-0862">Zinc</keyword>
<dbReference type="InterPro" id="IPR013087">
    <property type="entry name" value="Znf_C2H2_type"/>
</dbReference>
<feature type="coiled-coil region" evidence="11">
    <location>
        <begin position="42"/>
        <end position="88"/>
    </location>
</feature>
<proteinExistence type="predicted"/>
<sequence length="339" mass="39623">MAEEDPSDSDWILVGKEENDLIKLQTNFNNLQIKFIEEKEKNLNLEKKNFFLENELKKIQNINCKHELEEIKRNIQKLIENFQQSDSKNDTQRIRTVLNESQLRLLEHSYSTNQRPDTSIKEQLIEQTGLSAGVIRVWFQNKRIKDKIRQIEQREKIESMEKKTNTGTFDLSLAPSDATAQKLICELCDASCTDPDNYRIHLQYGHNQLKGKIATDMERGAPVACGRCRERFWTNEGIKILKYFLKKLFLLKDLSAILLMSHHLVTNDLLKKAQNKNDFCCCKLCGKTYSFNILQHMNNEHNIKLNSAETMYCCDVCAFKSNSYQKLETHISEQHPKTR</sequence>
<dbReference type="GO" id="GO:0000981">
    <property type="term" value="F:DNA-binding transcription factor activity, RNA polymerase II-specific"/>
    <property type="evidence" value="ECO:0007669"/>
    <property type="project" value="InterPro"/>
</dbReference>
<dbReference type="PROSITE" id="PS50071">
    <property type="entry name" value="HOMEOBOX_2"/>
    <property type="match status" value="1"/>
</dbReference>
<evidence type="ECO:0000313" key="13">
    <source>
        <dbReference type="EMBL" id="CAD2172708.1"/>
    </source>
</evidence>
<dbReference type="InterPro" id="IPR001356">
    <property type="entry name" value="HD"/>
</dbReference>
<dbReference type="SMART" id="SM00389">
    <property type="entry name" value="HOX"/>
    <property type="match status" value="1"/>
</dbReference>
<evidence type="ECO:0000256" key="1">
    <source>
        <dbReference type="ARBA" id="ARBA00004123"/>
    </source>
</evidence>
<dbReference type="PANTHER" id="PTHR24204">
    <property type="entry name" value="INSULIN GENE ENHANCER PROTEIN"/>
    <property type="match status" value="1"/>
</dbReference>
<evidence type="ECO:0000256" key="10">
    <source>
        <dbReference type="RuleBase" id="RU000682"/>
    </source>
</evidence>
<gene>
    <name evidence="13" type="ORF">MENT_LOCUS24275</name>
</gene>
<dbReference type="SUPFAM" id="SSF46689">
    <property type="entry name" value="Homeodomain-like"/>
    <property type="match status" value="1"/>
</dbReference>
<evidence type="ECO:0000256" key="3">
    <source>
        <dbReference type="ARBA" id="ARBA00022737"/>
    </source>
</evidence>
<evidence type="ECO:0000256" key="4">
    <source>
        <dbReference type="ARBA" id="ARBA00022833"/>
    </source>
</evidence>
<dbReference type="GO" id="GO:0046872">
    <property type="term" value="F:metal ion binding"/>
    <property type="evidence" value="ECO:0007669"/>
    <property type="project" value="UniProtKB-KW"/>
</dbReference>
<dbReference type="FunFam" id="1.10.10.60:FF:000041">
    <property type="entry name" value="insulin gene enhancer protein ISL-1"/>
    <property type="match status" value="1"/>
</dbReference>
<dbReference type="GO" id="GO:0005634">
    <property type="term" value="C:nucleus"/>
    <property type="evidence" value="ECO:0007669"/>
    <property type="project" value="UniProtKB-SubCell"/>
</dbReference>
<keyword evidence="5" id="KW-0440">LIM domain</keyword>
<dbReference type="InterPro" id="IPR009057">
    <property type="entry name" value="Homeodomain-like_sf"/>
</dbReference>
<comment type="caution">
    <text evidence="13">The sequence shown here is derived from an EMBL/GenBank/DDBJ whole genome shotgun (WGS) entry which is preliminary data.</text>
</comment>
<dbReference type="OrthoDB" id="6110130at2759"/>
<dbReference type="GO" id="GO:0048665">
    <property type="term" value="P:neuron fate specification"/>
    <property type="evidence" value="ECO:0007669"/>
    <property type="project" value="InterPro"/>
</dbReference>
<dbReference type="GO" id="GO:0007409">
    <property type="term" value="P:axonogenesis"/>
    <property type="evidence" value="ECO:0007669"/>
    <property type="project" value="TreeGrafter"/>
</dbReference>
<keyword evidence="8 9" id="KW-0539">Nucleus</keyword>
<evidence type="ECO:0000256" key="7">
    <source>
        <dbReference type="ARBA" id="ARBA00023155"/>
    </source>
</evidence>
<dbReference type="GO" id="GO:0045944">
    <property type="term" value="P:positive regulation of transcription by RNA polymerase II"/>
    <property type="evidence" value="ECO:0007669"/>
    <property type="project" value="InterPro"/>
</dbReference>
<keyword evidence="3" id="KW-0677">Repeat</keyword>
<name>A0A6V7VE69_MELEN</name>
<dbReference type="Pfam" id="PF00046">
    <property type="entry name" value="Homeodomain"/>
    <property type="match status" value="1"/>
</dbReference>
<evidence type="ECO:0000256" key="2">
    <source>
        <dbReference type="ARBA" id="ARBA00022723"/>
    </source>
</evidence>
<dbReference type="AlphaFoldDB" id="A0A6V7VE69"/>
<feature type="domain" description="Homeobox" evidence="12">
    <location>
        <begin position="89"/>
        <end position="149"/>
    </location>
</feature>
<evidence type="ECO:0000256" key="11">
    <source>
        <dbReference type="SAM" id="Coils"/>
    </source>
</evidence>
<dbReference type="InterPro" id="IPR047169">
    <property type="entry name" value="ISL1/2-like"/>
</dbReference>
<organism evidence="13 14">
    <name type="scientific">Meloidogyne enterolobii</name>
    <name type="common">Root-knot nematode worm</name>
    <name type="synonym">Meloidogyne mayaguensis</name>
    <dbReference type="NCBI Taxonomy" id="390850"/>
    <lineage>
        <taxon>Eukaryota</taxon>
        <taxon>Metazoa</taxon>
        <taxon>Ecdysozoa</taxon>
        <taxon>Nematoda</taxon>
        <taxon>Chromadorea</taxon>
        <taxon>Rhabditida</taxon>
        <taxon>Tylenchina</taxon>
        <taxon>Tylenchomorpha</taxon>
        <taxon>Tylenchoidea</taxon>
        <taxon>Meloidogynidae</taxon>
        <taxon>Meloidogyninae</taxon>
        <taxon>Meloidogyne</taxon>
    </lineage>
</organism>
<evidence type="ECO:0000256" key="6">
    <source>
        <dbReference type="ARBA" id="ARBA00023125"/>
    </source>
</evidence>
<evidence type="ECO:0000256" key="8">
    <source>
        <dbReference type="ARBA" id="ARBA00023242"/>
    </source>
</evidence>
<dbReference type="EMBL" id="CAJEWN010000205">
    <property type="protein sequence ID" value="CAD2172708.1"/>
    <property type="molecule type" value="Genomic_DNA"/>
</dbReference>
<reference evidence="13 14" key="1">
    <citation type="submission" date="2020-08" db="EMBL/GenBank/DDBJ databases">
        <authorList>
            <person name="Koutsovoulos G."/>
            <person name="Danchin GJ E."/>
        </authorList>
    </citation>
    <scope>NUCLEOTIDE SEQUENCE [LARGE SCALE GENOMIC DNA]</scope>
</reference>
<dbReference type="Gene3D" id="1.10.10.60">
    <property type="entry name" value="Homeodomain-like"/>
    <property type="match status" value="1"/>
</dbReference>
<dbReference type="GO" id="GO:0003677">
    <property type="term" value="F:DNA binding"/>
    <property type="evidence" value="ECO:0007669"/>
    <property type="project" value="UniProtKB-UniRule"/>
</dbReference>
<evidence type="ECO:0000256" key="5">
    <source>
        <dbReference type="ARBA" id="ARBA00023038"/>
    </source>
</evidence>
<keyword evidence="6 9" id="KW-0238">DNA-binding</keyword>
<evidence type="ECO:0000259" key="12">
    <source>
        <dbReference type="PROSITE" id="PS50071"/>
    </source>
</evidence>
<dbReference type="Proteomes" id="UP000580250">
    <property type="component" value="Unassembled WGS sequence"/>
</dbReference>
<comment type="subcellular location">
    <subcellularLocation>
        <location evidence="1 9 10">Nucleus</location>
    </subcellularLocation>
</comment>
<keyword evidence="2" id="KW-0479">Metal-binding</keyword>
<keyword evidence="11" id="KW-0175">Coiled coil</keyword>
<dbReference type="SMART" id="SM00355">
    <property type="entry name" value="ZnF_C2H2"/>
    <property type="match status" value="3"/>
</dbReference>
<dbReference type="PANTHER" id="PTHR24204:SF8">
    <property type="entry name" value="TAILUP, ISOFORM A"/>
    <property type="match status" value="1"/>
</dbReference>
<feature type="DNA-binding region" description="Homeobox" evidence="9">
    <location>
        <begin position="91"/>
        <end position="150"/>
    </location>
</feature>
<keyword evidence="7 9" id="KW-0371">Homeobox</keyword>